<feature type="signal peptide" evidence="1">
    <location>
        <begin position="1"/>
        <end position="28"/>
    </location>
</feature>
<dbReference type="EMBL" id="UGHR01000001">
    <property type="protein sequence ID" value="STQ91575.1"/>
    <property type="molecule type" value="Genomic_DNA"/>
</dbReference>
<dbReference type="Proteomes" id="UP000255108">
    <property type="component" value="Unassembled WGS sequence"/>
</dbReference>
<keyword evidence="1" id="KW-0732">Signal</keyword>
<reference evidence="3 5" key="2">
    <citation type="submission" date="2019-03" db="EMBL/GenBank/DDBJ databases">
        <title>Genomic Encyclopedia of Type Strains, Phase IV (KMG-IV): sequencing the most valuable type-strain genomes for metagenomic binning, comparative biology and taxonomic classification.</title>
        <authorList>
            <person name="Goeker M."/>
        </authorList>
    </citation>
    <scope>NUCLEOTIDE SEQUENCE [LARGE SCALE GENOMIC DNA]</scope>
    <source>
        <strain evidence="3 5">DSM 3764</strain>
    </source>
</reference>
<dbReference type="Proteomes" id="UP000295794">
    <property type="component" value="Unassembled WGS sequence"/>
</dbReference>
<protein>
    <submittedName>
        <fullName evidence="2">Uncharacterized protein</fullName>
    </submittedName>
</protein>
<reference evidence="2 4" key="1">
    <citation type="submission" date="2018-06" db="EMBL/GenBank/DDBJ databases">
        <authorList>
            <consortium name="Pathogen Informatics"/>
            <person name="Doyle S."/>
        </authorList>
    </citation>
    <scope>NUCLEOTIDE SEQUENCE [LARGE SCALE GENOMIC DNA]</scope>
    <source>
        <strain evidence="2 4">NCTC11159</strain>
    </source>
</reference>
<evidence type="ECO:0000313" key="2">
    <source>
        <dbReference type="EMBL" id="STQ91575.1"/>
    </source>
</evidence>
<evidence type="ECO:0000256" key="1">
    <source>
        <dbReference type="SAM" id="SignalP"/>
    </source>
</evidence>
<evidence type="ECO:0000313" key="3">
    <source>
        <dbReference type="EMBL" id="TCU81892.1"/>
    </source>
</evidence>
<dbReference type="AlphaFoldDB" id="A0A377QA38"/>
<evidence type="ECO:0000313" key="5">
    <source>
        <dbReference type="Proteomes" id="UP000295794"/>
    </source>
</evidence>
<evidence type="ECO:0000313" key="4">
    <source>
        <dbReference type="Proteomes" id="UP000255108"/>
    </source>
</evidence>
<accession>A0A377QA38</accession>
<gene>
    <name evidence="3" type="ORF">EV682_11813</name>
    <name evidence="2" type="ORF">NCTC11159_02649</name>
</gene>
<keyword evidence="5" id="KW-1185">Reference proteome</keyword>
<proteinExistence type="predicted"/>
<organism evidence="2 4">
    <name type="scientific">Iodobacter fluviatilis</name>
    <dbReference type="NCBI Taxonomy" id="537"/>
    <lineage>
        <taxon>Bacteria</taxon>
        <taxon>Pseudomonadati</taxon>
        <taxon>Pseudomonadota</taxon>
        <taxon>Betaproteobacteria</taxon>
        <taxon>Neisseriales</taxon>
        <taxon>Chitinibacteraceae</taxon>
        <taxon>Iodobacter</taxon>
    </lineage>
</organism>
<name>A0A377QA38_9NEIS</name>
<feature type="chain" id="PRO_5016946481" evidence="1">
    <location>
        <begin position="29"/>
        <end position="193"/>
    </location>
</feature>
<sequence length="193" mass="21089">MFTTFRKSTYGVGVSGLFVLCLSPLSFAAEVSAPSVSIALSQPAQGAADAQTSNAPLAHAIAAQAAAHAELELPASLGFGHKGEDQQGEIVIDHRMFKRLRTAKDADVLPSSKEKALQESKEMRSKLEKSAFAEALEKAEQEEEARADRAKREQNYLEMQQMQRYECNSVPNQYKCAPQVSGVPFSQRGRLFP</sequence>
<dbReference type="EMBL" id="SMBT01000018">
    <property type="protein sequence ID" value="TCU81892.1"/>
    <property type="molecule type" value="Genomic_DNA"/>
</dbReference>